<dbReference type="Gene3D" id="1.25.10.10">
    <property type="entry name" value="Leucine-rich Repeat Variant"/>
    <property type="match status" value="1"/>
</dbReference>
<keyword evidence="4" id="KW-1185">Reference proteome</keyword>
<evidence type="ECO:0000313" key="3">
    <source>
        <dbReference type="EMBL" id="TEB38158.1"/>
    </source>
</evidence>
<dbReference type="GO" id="GO:0043066">
    <property type="term" value="P:negative regulation of apoptotic process"/>
    <property type="evidence" value="ECO:0007669"/>
    <property type="project" value="TreeGrafter"/>
</dbReference>
<proteinExistence type="inferred from homology"/>
<name>A0A4Y7TW97_COPMI</name>
<comment type="caution">
    <text evidence="3">The sequence shown here is derived from an EMBL/GenBank/DDBJ whole genome shotgun (WGS) entry which is preliminary data.</text>
</comment>
<accession>A0A4Y7TW97</accession>
<protein>
    <recommendedName>
        <fullName evidence="5">ARM repeat-containing protein</fullName>
    </recommendedName>
</protein>
<dbReference type="InterPro" id="IPR011989">
    <property type="entry name" value="ARM-like"/>
</dbReference>
<evidence type="ECO:0000313" key="4">
    <source>
        <dbReference type="Proteomes" id="UP000298030"/>
    </source>
</evidence>
<organism evidence="3 4">
    <name type="scientific">Coprinellus micaceus</name>
    <name type="common">Glistening ink-cap mushroom</name>
    <name type="synonym">Coprinus micaceus</name>
    <dbReference type="NCBI Taxonomy" id="71717"/>
    <lineage>
        <taxon>Eukaryota</taxon>
        <taxon>Fungi</taxon>
        <taxon>Dikarya</taxon>
        <taxon>Basidiomycota</taxon>
        <taxon>Agaricomycotina</taxon>
        <taxon>Agaricomycetes</taxon>
        <taxon>Agaricomycetidae</taxon>
        <taxon>Agaricales</taxon>
        <taxon>Agaricineae</taxon>
        <taxon>Psathyrellaceae</taxon>
        <taxon>Coprinellus</taxon>
    </lineage>
</organism>
<reference evidence="3 4" key="1">
    <citation type="journal article" date="2019" name="Nat. Ecol. Evol.">
        <title>Megaphylogeny resolves global patterns of mushroom evolution.</title>
        <authorList>
            <person name="Varga T."/>
            <person name="Krizsan K."/>
            <person name="Foldi C."/>
            <person name="Dima B."/>
            <person name="Sanchez-Garcia M."/>
            <person name="Sanchez-Ramirez S."/>
            <person name="Szollosi G.J."/>
            <person name="Szarkandi J.G."/>
            <person name="Papp V."/>
            <person name="Albert L."/>
            <person name="Andreopoulos W."/>
            <person name="Angelini C."/>
            <person name="Antonin V."/>
            <person name="Barry K.W."/>
            <person name="Bougher N.L."/>
            <person name="Buchanan P."/>
            <person name="Buyck B."/>
            <person name="Bense V."/>
            <person name="Catcheside P."/>
            <person name="Chovatia M."/>
            <person name="Cooper J."/>
            <person name="Damon W."/>
            <person name="Desjardin D."/>
            <person name="Finy P."/>
            <person name="Geml J."/>
            <person name="Haridas S."/>
            <person name="Hughes K."/>
            <person name="Justo A."/>
            <person name="Karasinski D."/>
            <person name="Kautmanova I."/>
            <person name="Kiss B."/>
            <person name="Kocsube S."/>
            <person name="Kotiranta H."/>
            <person name="LaButti K.M."/>
            <person name="Lechner B.E."/>
            <person name="Liimatainen K."/>
            <person name="Lipzen A."/>
            <person name="Lukacs Z."/>
            <person name="Mihaltcheva S."/>
            <person name="Morgado L.N."/>
            <person name="Niskanen T."/>
            <person name="Noordeloos M.E."/>
            <person name="Ohm R.A."/>
            <person name="Ortiz-Santana B."/>
            <person name="Ovrebo C."/>
            <person name="Racz N."/>
            <person name="Riley R."/>
            <person name="Savchenko A."/>
            <person name="Shiryaev A."/>
            <person name="Soop K."/>
            <person name="Spirin V."/>
            <person name="Szebenyi C."/>
            <person name="Tomsovsky M."/>
            <person name="Tulloss R.E."/>
            <person name="Uehling J."/>
            <person name="Grigoriev I.V."/>
            <person name="Vagvolgyi C."/>
            <person name="Papp T."/>
            <person name="Martin F.M."/>
            <person name="Miettinen O."/>
            <person name="Hibbett D.S."/>
            <person name="Nagy L.G."/>
        </authorList>
    </citation>
    <scope>NUCLEOTIDE SEQUENCE [LARGE SCALE GENOMIC DNA]</scope>
    <source>
        <strain evidence="3 4">FP101781</strain>
    </source>
</reference>
<dbReference type="InterPro" id="IPR008383">
    <property type="entry name" value="API5"/>
</dbReference>
<dbReference type="AlphaFoldDB" id="A0A4Y7TW97"/>
<dbReference type="PANTHER" id="PTHR12758">
    <property type="entry name" value="APOPTOSIS INHIBITOR 5-RELATED"/>
    <property type="match status" value="1"/>
</dbReference>
<evidence type="ECO:0008006" key="5">
    <source>
        <dbReference type="Google" id="ProtNLM"/>
    </source>
</evidence>
<dbReference type="OrthoDB" id="19224at2759"/>
<gene>
    <name evidence="3" type="ORF">FA13DRAFT_1725800</name>
</gene>
<evidence type="ECO:0000256" key="1">
    <source>
        <dbReference type="ARBA" id="ARBA00009515"/>
    </source>
</evidence>
<dbReference type="GO" id="GO:0005634">
    <property type="term" value="C:nucleus"/>
    <property type="evidence" value="ECO:0007669"/>
    <property type="project" value="TreeGrafter"/>
</dbReference>
<dbReference type="Pfam" id="PF05918">
    <property type="entry name" value="API5"/>
    <property type="match status" value="1"/>
</dbReference>
<dbReference type="EMBL" id="QPFP01000003">
    <property type="protein sequence ID" value="TEB38158.1"/>
    <property type="molecule type" value="Genomic_DNA"/>
</dbReference>
<dbReference type="STRING" id="71717.A0A4Y7TW97"/>
<dbReference type="Proteomes" id="UP000298030">
    <property type="component" value="Unassembled WGS sequence"/>
</dbReference>
<sequence length="324" mass="36727">MENRAQAIEAQVRSAVEATNKTGLLRKETLSVLIRATHSASNVLKALAADNIQYLFQDFPEQEEQAINAIYDLCEDQDQQIRIQGYKAISRISRIERRLVKRNADVLLQLLQSDEPGEVSVVKSALLEHLEMDRKGTLSVLHDQLTSVDCDMDEEERAMRERLRSLVSSFLTNDAFGSLDPESLVGVVPYLSLAEAEHIVHKLPESLSKQLLQALLERVTTTLGSSFSRTRPELELAQNFVLEQRMTGPLELLRYYRDHLTKTTFLDQLTQPDREWLLGKLASVLSFVQRSPSDQELLQTQWGVVAACPYLLEVWCALPTTNLH</sequence>
<keyword evidence="2" id="KW-0053">Apoptosis</keyword>
<dbReference type="PANTHER" id="PTHR12758:SF19">
    <property type="entry name" value="APOPTOSIS INHIBITOR 5"/>
    <property type="match status" value="1"/>
</dbReference>
<dbReference type="InterPro" id="IPR016024">
    <property type="entry name" value="ARM-type_fold"/>
</dbReference>
<comment type="similarity">
    <text evidence="1">Belongs to the API5 family.</text>
</comment>
<dbReference type="GO" id="GO:0006915">
    <property type="term" value="P:apoptotic process"/>
    <property type="evidence" value="ECO:0007669"/>
    <property type="project" value="UniProtKB-KW"/>
</dbReference>
<evidence type="ECO:0000256" key="2">
    <source>
        <dbReference type="ARBA" id="ARBA00022703"/>
    </source>
</evidence>
<dbReference type="SUPFAM" id="SSF48371">
    <property type="entry name" value="ARM repeat"/>
    <property type="match status" value="1"/>
</dbReference>
<dbReference type="GO" id="GO:0003723">
    <property type="term" value="F:RNA binding"/>
    <property type="evidence" value="ECO:0007669"/>
    <property type="project" value="TreeGrafter"/>
</dbReference>